<reference evidence="2" key="1">
    <citation type="submission" date="2021-04" db="EMBL/GenBank/DDBJ databases">
        <authorList>
            <person name="Yoon J."/>
        </authorList>
    </citation>
    <scope>NUCLEOTIDE SEQUENCE</scope>
    <source>
        <strain evidence="2">KMU-90</strain>
    </source>
</reference>
<name>A0A8J7WBI0_9RHOB</name>
<protein>
    <submittedName>
        <fullName evidence="2">Uncharacterized protein</fullName>
    </submittedName>
</protein>
<proteinExistence type="predicted"/>
<comment type="caution">
    <text evidence="2">The sequence shown here is derived from an EMBL/GenBank/DDBJ whole genome shotgun (WGS) entry which is preliminary data.</text>
</comment>
<keyword evidence="1" id="KW-1133">Transmembrane helix</keyword>
<evidence type="ECO:0000313" key="3">
    <source>
        <dbReference type="Proteomes" id="UP000681356"/>
    </source>
</evidence>
<gene>
    <name evidence="2" type="ORF">KB874_10115</name>
</gene>
<evidence type="ECO:0000313" key="2">
    <source>
        <dbReference type="EMBL" id="MBS0124490.1"/>
    </source>
</evidence>
<feature type="transmembrane region" description="Helical" evidence="1">
    <location>
        <begin position="15"/>
        <end position="33"/>
    </location>
</feature>
<feature type="transmembrane region" description="Helical" evidence="1">
    <location>
        <begin position="87"/>
        <end position="108"/>
    </location>
</feature>
<sequence length="165" mass="17032">MSAQGVSGWQRIDKAAFGLIYGAIMVLSILMAAGDHPDAPFKTAVVLFGSVLAITLAKAFAEFLAHALDHGTRLSGGGWSDAWHHSYPTLAVANLPTLFFVAAAMGWITVELAVLLSQGLCIALLMVLGARVGWVADGGMVRAILGSLIAGGIGVALAALKVLIH</sequence>
<dbReference type="EMBL" id="JAGTUU010000004">
    <property type="protein sequence ID" value="MBS0124490.1"/>
    <property type="molecule type" value="Genomic_DNA"/>
</dbReference>
<dbReference type="Proteomes" id="UP000681356">
    <property type="component" value="Unassembled WGS sequence"/>
</dbReference>
<evidence type="ECO:0000256" key="1">
    <source>
        <dbReference type="SAM" id="Phobius"/>
    </source>
</evidence>
<dbReference type="AlphaFoldDB" id="A0A8J7WBI0"/>
<dbReference type="RefSeq" id="WP_212536464.1">
    <property type="nucleotide sequence ID" value="NZ_JAGTUU010000004.1"/>
</dbReference>
<keyword evidence="1" id="KW-0472">Membrane</keyword>
<organism evidence="2 3">
    <name type="scientific">Thetidibacter halocola</name>
    <dbReference type="NCBI Taxonomy" id="2827239"/>
    <lineage>
        <taxon>Bacteria</taxon>
        <taxon>Pseudomonadati</taxon>
        <taxon>Pseudomonadota</taxon>
        <taxon>Alphaproteobacteria</taxon>
        <taxon>Rhodobacterales</taxon>
        <taxon>Roseobacteraceae</taxon>
        <taxon>Thetidibacter</taxon>
    </lineage>
</organism>
<feature type="transmembrane region" description="Helical" evidence="1">
    <location>
        <begin position="140"/>
        <end position="164"/>
    </location>
</feature>
<feature type="transmembrane region" description="Helical" evidence="1">
    <location>
        <begin position="45"/>
        <end position="67"/>
    </location>
</feature>
<keyword evidence="3" id="KW-1185">Reference proteome</keyword>
<keyword evidence="1" id="KW-0812">Transmembrane</keyword>
<feature type="transmembrane region" description="Helical" evidence="1">
    <location>
        <begin position="115"/>
        <end position="134"/>
    </location>
</feature>
<accession>A0A8J7WBI0</accession>